<dbReference type="InterPro" id="IPR003598">
    <property type="entry name" value="Ig_sub2"/>
</dbReference>
<evidence type="ECO:0000256" key="2">
    <source>
        <dbReference type="SAM" id="Phobius"/>
    </source>
</evidence>
<dbReference type="InterPro" id="IPR042757">
    <property type="entry name" value="ESAM"/>
</dbReference>
<reference evidence="6" key="1">
    <citation type="submission" date="2025-08" db="UniProtKB">
        <authorList>
            <consortium name="RefSeq"/>
        </authorList>
    </citation>
    <scope>IDENTIFICATION</scope>
</reference>
<dbReference type="GO" id="GO:0005886">
    <property type="term" value="C:plasma membrane"/>
    <property type="evidence" value="ECO:0007669"/>
    <property type="project" value="TreeGrafter"/>
</dbReference>
<feature type="signal peptide" evidence="3">
    <location>
        <begin position="1"/>
        <end position="26"/>
    </location>
</feature>
<feature type="compositionally biased region" description="Polar residues" evidence="1">
    <location>
        <begin position="295"/>
        <end position="304"/>
    </location>
</feature>
<dbReference type="GO" id="GO:0098632">
    <property type="term" value="F:cell-cell adhesion mediator activity"/>
    <property type="evidence" value="ECO:0007669"/>
    <property type="project" value="TreeGrafter"/>
</dbReference>
<dbReference type="GeneID" id="114869739"/>
<dbReference type="InterPro" id="IPR013106">
    <property type="entry name" value="Ig_V-set"/>
</dbReference>
<dbReference type="Proteomes" id="UP000515150">
    <property type="component" value="Chromosome 14"/>
</dbReference>
<protein>
    <submittedName>
        <fullName evidence="6">Endothelial cell adhesion molecule a</fullName>
    </submittedName>
</protein>
<evidence type="ECO:0000256" key="1">
    <source>
        <dbReference type="SAM" id="MobiDB-lite"/>
    </source>
</evidence>
<evidence type="ECO:0000313" key="6">
    <source>
        <dbReference type="RefSeq" id="XP_029030042.1"/>
    </source>
</evidence>
<dbReference type="AlphaFoldDB" id="A0A6P7PB96"/>
<gene>
    <name evidence="6" type="primary">esama</name>
</gene>
<dbReference type="SMART" id="SM00408">
    <property type="entry name" value="IGc2"/>
    <property type="match status" value="2"/>
</dbReference>
<dbReference type="InterPro" id="IPR036179">
    <property type="entry name" value="Ig-like_dom_sf"/>
</dbReference>
<dbReference type="KEGG" id="bspl:114869739"/>
<dbReference type="CDD" id="cd00096">
    <property type="entry name" value="Ig"/>
    <property type="match status" value="1"/>
</dbReference>
<evidence type="ECO:0000256" key="3">
    <source>
        <dbReference type="SAM" id="SignalP"/>
    </source>
</evidence>
<dbReference type="InParanoid" id="A0A6P7PB96"/>
<proteinExistence type="predicted"/>
<accession>A0A6P7PB96</accession>
<dbReference type="PANTHER" id="PTHR44549">
    <property type="entry name" value="ENDOTHELIAL CELL-SELECTIVE ADHESION MOLECULE"/>
    <property type="match status" value="1"/>
</dbReference>
<feature type="domain" description="Ig-like" evidence="4">
    <location>
        <begin position="14"/>
        <end position="117"/>
    </location>
</feature>
<dbReference type="PANTHER" id="PTHR44549:SF1">
    <property type="entry name" value="ENDOTHELIAL CELL-SELECTIVE ADHESION MOLECULE"/>
    <property type="match status" value="1"/>
</dbReference>
<sequence>MEVCSTWRELTLLSLSFLCALSGVLAQTQTSVNVIQGDAVTLKAFYSQSTDLKSTTVLWSNINNSQPIISYAQGFVTVETSPYTGRVAFTHPMPSQNVSLSINNTQESDSGRYTCVVLMPLKPAFTAVFNVDVRVPPAAPRCSLSGKPVLKGNVTLSCSSSSGKPLPLYKWVKTSPNQEVFFSPMLDEKTGTLRLSNLSSSMTGKYTCTARNDAGLKECFINLEILSSSNAGMVAGATVGSLLGFVLLLLVCVFFLLKRRRDGEDDMANDIKEDAQAPKRVSWAKSGMGPDVISKNGTLSSIGSSPFHKEPSLHRHLQHYPQRPPSDTASIITATGSTAGYRPPRHHGASTPTHYAYNNSSTLPHHGGQPTSSQASTDGSTLPRPERYAQLPQAQLPQAQLPQAQLPQAQLPQAQLQAQLPQAQLQAQLHAQLQAYSPPQAAAPPPPVPTSTVTASNIARMGGVPIMVPAQNQAGSLV</sequence>
<dbReference type="SMART" id="SM00409">
    <property type="entry name" value="IG"/>
    <property type="match status" value="2"/>
</dbReference>
<dbReference type="InterPro" id="IPR003599">
    <property type="entry name" value="Ig_sub"/>
</dbReference>
<dbReference type="PROSITE" id="PS50835">
    <property type="entry name" value="IG_LIKE"/>
    <property type="match status" value="2"/>
</dbReference>
<dbReference type="GO" id="GO:0007156">
    <property type="term" value="P:homophilic cell adhesion via plasma membrane adhesion molecules"/>
    <property type="evidence" value="ECO:0007669"/>
    <property type="project" value="TreeGrafter"/>
</dbReference>
<dbReference type="CTD" id="799432"/>
<keyword evidence="2" id="KW-0472">Membrane</keyword>
<name>A0A6P7PB96_BETSP</name>
<keyword evidence="2" id="KW-1133">Transmembrane helix</keyword>
<feature type="domain" description="Ig-like" evidence="4">
    <location>
        <begin position="123"/>
        <end position="212"/>
    </location>
</feature>
<feature type="compositionally biased region" description="Polar residues" evidence="1">
    <location>
        <begin position="350"/>
        <end position="380"/>
    </location>
</feature>
<feature type="region of interest" description="Disordered" evidence="1">
    <location>
        <begin position="269"/>
        <end position="385"/>
    </location>
</feature>
<dbReference type="Pfam" id="PF13927">
    <property type="entry name" value="Ig_3"/>
    <property type="match status" value="1"/>
</dbReference>
<keyword evidence="3" id="KW-0732">Signal</keyword>
<dbReference type="GO" id="GO:0005912">
    <property type="term" value="C:adherens junction"/>
    <property type="evidence" value="ECO:0007669"/>
    <property type="project" value="TreeGrafter"/>
</dbReference>
<feature type="compositionally biased region" description="Low complexity" evidence="1">
    <location>
        <begin position="328"/>
        <end position="340"/>
    </location>
</feature>
<dbReference type="SUPFAM" id="SSF48726">
    <property type="entry name" value="Immunoglobulin"/>
    <property type="match status" value="2"/>
</dbReference>
<organism evidence="5 6">
    <name type="scientific">Betta splendens</name>
    <name type="common">Siamese fighting fish</name>
    <dbReference type="NCBI Taxonomy" id="158456"/>
    <lineage>
        <taxon>Eukaryota</taxon>
        <taxon>Metazoa</taxon>
        <taxon>Chordata</taxon>
        <taxon>Craniata</taxon>
        <taxon>Vertebrata</taxon>
        <taxon>Euteleostomi</taxon>
        <taxon>Actinopterygii</taxon>
        <taxon>Neopterygii</taxon>
        <taxon>Teleostei</taxon>
        <taxon>Neoteleostei</taxon>
        <taxon>Acanthomorphata</taxon>
        <taxon>Anabantaria</taxon>
        <taxon>Anabantiformes</taxon>
        <taxon>Anabantoidei</taxon>
        <taxon>Osphronemidae</taxon>
        <taxon>Betta</taxon>
    </lineage>
</organism>
<dbReference type="RefSeq" id="XP_029030042.1">
    <property type="nucleotide sequence ID" value="XM_029174209.3"/>
</dbReference>
<keyword evidence="5" id="KW-1185">Reference proteome</keyword>
<feature type="chain" id="PRO_5028176791" evidence="3">
    <location>
        <begin position="27"/>
        <end position="478"/>
    </location>
</feature>
<evidence type="ECO:0000313" key="5">
    <source>
        <dbReference type="Proteomes" id="UP000515150"/>
    </source>
</evidence>
<dbReference type="OrthoDB" id="10012075at2759"/>
<dbReference type="Pfam" id="PF07686">
    <property type="entry name" value="V-set"/>
    <property type="match status" value="1"/>
</dbReference>
<dbReference type="Gene3D" id="2.60.40.10">
    <property type="entry name" value="Immunoglobulins"/>
    <property type="match status" value="2"/>
</dbReference>
<keyword evidence="2" id="KW-0812">Transmembrane</keyword>
<feature type="transmembrane region" description="Helical" evidence="2">
    <location>
        <begin position="233"/>
        <end position="257"/>
    </location>
</feature>
<evidence type="ECO:0000259" key="4">
    <source>
        <dbReference type="PROSITE" id="PS50835"/>
    </source>
</evidence>
<dbReference type="InterPro" id="IPR007110">
    <property type="entry name" value="Ig-like_dom"/>
</dbReference>
<dbReference type="InterPro" id="IPR013783">
    <property type="entry name" value="Ig-like_fold"/>
</dbReference>